<comment type="similarity">
    <text evidence="7">Belongs to the ATPase delta chain family.</text>
</comment>
<dbReference type="Proteomes" id="UP001318760">
    <property type="component" value="Unassembled WGS sequence"/>
</dbReference>
<keyword evidence="5 7" id="KW-0472">Membrane</keyword>
<keyword evidence="2 7" id="KW-0813">Transport</keyword>
<evidence type="ECO:0000313" key="11">
    <source>
        <dbReference type="Proteomes" id="UP001318760"/>
    </source>
</evidence>
<keyword evidence="3 7" id="KW-0375">Hydrogen ion transport</keyword>
<evidence type="ECO:0000313" key="9">
    <source>
        <dbReference type="EMBL" id="MBE3607164.1"/>
    </source>
</evidence>
<dbReference type="EMBL" id="JADBHS010000002">
    <property type="protein sequence ID" value="MBE2985751.1"/>
    <property type="molecule type" value="Genomic_DNA"/>
</dbReference>
<keyword evidence="6 7" id="KW-0066">ATP synthesis</keyword>
<dbReference type="Pfam" id="PF00213">
    <property type="entry name" value="OSCP"/>
    <property type="match status" value="1"/>
</dbReference>
<dbReference type="RefSeq" id="WP_170015070.1">
    <property type="nucleotide sequence ID" value="NZ_CP012545.1"/>
</dbReference>
<evidence type="ECO:0000256" key="7">
    <source>
        <dbReference type="HAMAP-Rule" id="MF_01416"/>
    </source>
</evidence>
<sequence>MNEAVTKKYVKAILGNLNANDLEKFVANLAEISAAFGVEKFRNIINLPTLKSMQKVEFILSLVNNPSQNFVNFIKLLGSNKRLEIIPAVLAEIKAQQAKLNNIYNGNVVGNFNINDDQLKSLEENFSKRFDAKVKLEGENSDYNGIKIELDSLGVEVNFSIDRLKAQLSEHILKAI</sequence>
<dbReference type="InterPro" id="IPR000711">
    <property type="entry name" value="ATPase_OSCP/dsu"/>
</dbReference>
<evidence type="ECO:0000256" key="6">
    <source>
        <dbReference type="ARBA" id="ARBA00023310"/>
    </source>
</evidence>
<comment type="subcellular location">
    <subcellularLocation>
        <location evidence="7">Cell membrane</location>
        <topology evidence="7">Peripheral membrane protein</topology>
    </subcellularLocation>
    <subcellularLocation>
        <location evidence="1">Membrane</location>
    </subcellularLocation>
</comment>
<proteinExistence type="inferred from homology"/>
<keyword evidence="10" id="KW-1185">Reference proteome</keyword>
<dbReference type="HAMAP" id="MF_01416">
    <property type="entry name" value="ATP_synth_delta_bact"/>
    <property type="match status" value="1"/>
</dbReference>
<keyword evidence="4 7" id="KW-0406">Ion transport</keyword>
<dbReference type="EMBL" id="LIWG01000001">
    <property type="protein sequence ID" value="MBE3607164.1"/>
    <property type="molecule type" value="Genomic_DNA"/>
</dbReference>
<dbReference type="GO" id="GO:0005886">
    <property type="term" value="C:plasma membrane"/>
    <property type="evidence" value="ECO:0007669"/>
    <property type="project" value="UniProtKB-SubCell"/>
</dbReference>
<comment type="function">
    <text evidence="7">This protein is part of the stalk that links CF(0) to CF(1). It either transmits conformational changes from CF(0) to CF(1) or is implicated in proton conduction.</text>
</comment>
<dbReference type="Proteomes" id="UP000650616">
    <property type="component" value="Unassembled WGS sequence"/>
</dbReference>
<keyword evidence="7" id="KW-1003">Cell membrane</keyword>
<dbReference type="InterPro" id="IPR026015">
    <property type="entry name" value="ATP_synth_OSCP/delta_N_sf"/>
</dbReference>
<dbReference type="GO" id="GO:0045259">
    <property type="term" value="C:proton-transporting ATP synthase complex"/>
    <property type="evidence" value="ECO:0007669"/>
    <property type="project" value="UniProtKB-KW"/>
</dbReference>
<name>A0AAW3ZS81_9BACT</name>
<comment type="function">
    <text evidence="7">F(1)F(0) ATP synthase produces ATP from ADP in the presence of a proton or sodium gradient. F-type ATPases consist of two structural domains, F(1) containing the extramembraneous catalytic core and F(0) containing the membrane proton channel, linked together by a central stalk and a peripheral stalk. During catalysis, ATP synthesis in the catalytic domain of F(1) is coupled via a rotary mechanism of the central stalk subunits to proton translocation.</text>
</comment>
<dbReference type="AlphaFoldDB" id="A0AAW3ZS81"/>
<reference evidence="8 11" key="2">
    <citation type="submission" date="2020-10" db="EMBL/GenBank/DDBJ databases">
        <title>Campylobacter californiensis sp. nov. isolated from cattle and feral swine in California.</title>
        <authorList>
            <person name="Miller W.G."/>
        </authorList>
    </citation>
    <scope>NUCLEOTIDE SEQUENCE [LARGE SCALE GENOMIC DNA]</scope>
    <source>
        <strain evidence="8 11">RM12919</strain>
    </source>
</reference>
<evidence type="ECO:0000313" key="10">
    <source>
        <dbReference type="Proteomes" id="UP000650616"/>
    </source>
</evidence>
<comment type="caution">
    <text evidence="9">The sequence shown here is derived from an EMBL/GenBank/DDBJ whole genome shotgun (WGS) entry which is preliminary data.</text>
</comment>
<keyword evidence="7" id="KW-0139">CF(1)</keyword>
<dbReference type="GO" id="GO:0046933">
    <property type="term" value="F:proton-transporting ATP synthase activity, rotational mechanism"/>
    <property type="evidence" value="ECO:0007669"/>
    <property type="project" value="UniProtKB-UniRule"/>
</dbReference>
<protein>
    <recommendedName>
        <fullName evidence="7">ATP synthase subunit delta</fullName>
    </recommendedName>
    <alternativeName>
        <fullName evidence="7">ATP synthase F(1) sector subunit delta</fullName>
    </alternativeName>
    <alternativeName>
        <fullName evidence="7">F-type ATPase subunit delta</fullName>
        <shortName evidence="7">F-ATPase subunit delta</shortName>
    </alternativeName>
</protein>
<evidence type="ECO:0000256" key="4">
    <source>
        <dbReference type="ARBA" id="ARBA00023065"/>
    </source>
</evidence>
<evidence type="ECO:0000256" key="5">
    <source>
        <dbReference type="ARBA" id="ARBA00023136"/>
    </source>
</evidence>
<evidence type="ECO:0000256" key="1">
    <source>
        <dbReference type="ARBA" id="ARBA00004370"/>
    </source>
</evidence>
<dbReference type="SUPFAM" id="SSF47928">
    <property type="entry name" value="N-terminal domain of the delta subunit of the F1F0-ATP synthase"/>
    <property type="match status" value="1"/>
</dbReference>
<dbReference type="NCBIfam" id="NF006291">
    <property type="entry name" value="PRK08474.1"/>
    <property type="match status" value="1"/>
</dbReference>
<organism evidence="9 10">
    <name type="scientific">Campylobacter californiensis</name>
    <dbReference type="NCBI Taxonomy" id="1032243"/>
    <lineage>
        <taxon>Bacteria</taxon>
        <taxon>Pseudomonadati</taxon>
        <taxon>Campylobacterota</taxon>
        <taxon>Epsilonproteobacteria</taxon>
        <taxon>Campylobacterales</taxon>
        <taxon>Campylobacteraceae</taxon>
        <taxon>Campylobacter</taxon>
    </lineage>
</organism>
<dbReference type="Gene3D" id="1.10.520.20">
    <property type="entry name" value="N-terminal domain of the delta subunit of the F1F0-ATP synthase"/>
    <property type="match status" value="1"/>
</dbReference>
<gene>
    <name evidence="7" type="primary">atpH</name>
    <name evidence="8" type="ORF">CCAL12919_01190</name>
    <name evidence="9" type="ORF">CCAL9337_00240</name>
</gene>
<evidence type="ECO:0000256" key="3">
    <source>
        <dbReference type="ARBA" id="ARBA00022781"/>
    </source>
</evidence>
<evidence type="ECO:0000313" key="8">
    <source>
        <dbReference type="EMBL" id="MBE2985751.1"/>
    </source>
</evidence>
<reference evidence="9 10" key="1">
    <citation type="submission" date="2015-08" db="EMBL/GenBank/DDBJ databases">
        <title>Comparative genomics of the Campylobacter concisus group.</title>
        <authorList>
            <person name="Yee E."/>
            <person name="Chapman M.H."/>
            <person name="Huynh S."/>
            <person name="Bono J.L."/>
            <person name="On S.L."/>
            <person name="St Leger J."/>
            <person name="Foster G."/>
            <person name="Parker C.T."/>
            <person name="Miller W.G."/>
        </authorList>
    </citation>
    <scope>NUCLEOTIDE SEQUENCE [LARGE SCALE GENOMIC DNA]</scope>
    <source>
        <strain evidence="9 10">RM9337</strain>
    </source>
</reference>
<accession>A0AAW3ZS81</accession>
<evidence type="ECO:0000256" key="2">
    <source>
        <dbReference type="ARBA" id="ARBA00022448"/>
    </source>
</evidence>